<keyword evidence="2" id="KW-1185">Reference proteome</keyword>
<reference evidence="1" key="1">
    <citation type="submission" date="2021-02" db="EMBL/GenBank/DDBJ databases">
        <authorList>
            <consortium name="DOE Joint Genome Institute"/>
            <person name="Ahrendt S."/>
            <person name="Looney B.P."/>
            <person name="Miyauchi S."/>
            <person name="Morin E."/>
            <person name="Drula E."/>
            <person name="Courty P.E."/>
            <person name="Chicoki N."/>
            <person name="Fauchery L."/>
            <person name="Kohler A."/>
            <person name="Kuo A."/>
            <person name="Labutti K."/>
            <person name="Pangilinan J."/>
            <person name="Lipzen A."/>
            <person name="Riley R."/>
            <person name="Andreopoulos W."/>
            <person name="He G."/>
            <person name="Johnson J."/>
            <person name="Barry K.W."/>
            <person name="Grigoriev I.V."/>
            <person name="Nagy L."/>
            <person name="Hibbett D."/>
            <person name="Henrissat B."/>
            <person name="Matheny P.B."/>
            <person name="Labbe J."/>
            <person name="Martin F."/>
        </authorList>
    </citation>
    <scope>NUCLEOTIDE SEQUENCE</scope>
    <source>
        <strain evidence="1">FP105234-sp</strain>
    </source>
</reference>
<reference evidence="1" key="2">
    <citation type="journal article" date="2022" name="New Phytol.">
        <title>Evolutionary transition to the ectomycorrhizal habit in the genomes of a hyperdiverse lineage of mushroom-forming fungi.</title>
        <authorList>
            <person name="Looney B."/>
            <person name="Miyauchi S."/>
            <person name="Morin E."/>
            <person name="Drula E."/>
            <person name="Courty P.E."/>
            <person name="Kohler A."/>
            <person name="Kuo A."/>
            <person name="LaButti K."/>
            <person name="Pangilinan J."/>
            <person name="Lipzen A."/>
            <person name="Riley R."/>
            <person name="Andreopoulos W."/>
            <person name="He G."/>
            <person name="Johnson J."/>
            <person name="Nolan M."/>
            <person name="Tritt A."/>
            <person name="Barry K.W."/>
            <person name="Grigoriev I.V."/>
            <person name="Nagy L.G."/>
            <person name="Hibbett D."/>
            <person name="Henrissat B."/>
            <person name="Matheny P.B."/>
            <person name="Labbe J."/>
            <person name="Martin F.M."/>
        </authorList>
    </citation>
    <scope>NUCLEOTIDE SEQUENCE</scope>
    <source>
        <strain evidence="1">FP105234-sp</strain>
    </source>
</reference>
<accession>A0ACB8R5U1</accession>
<dbReference type="Proteomes" id="UP000814033">
    <property type="component" value="Unassembled WGS sequence"/>
</dbReference>
<protein>
    <submittedName>
        <fullName evidence="1">Uncharacterized protein</fullName>
    </submittedName>
</protein>
<evidence type="ECO:0000313" key="1">
    <source>
        <dbReference type="EMBL" id="KAI0038941.1"/>
    </source>
</evidence>
<proteinExistence type="predicted"/>
<comment type="caution">
    <text evidence="1">The sequence shown here is derived from an EMBL/GenBank/DDBJ whole genome shotgun (WGS) entry which is preliminary data.</text>
</comment>
<sequence length="131" mass="14016">MDCSTVAFNCLCGASSFNCALIDMWYMLSTARQAGGPAYVPCTDTFTLLHSLSLCTTINCRLICALALSAAVRPDQDTSPRGTYLNGAEVTRKSHGYAVTSTQSATVATRQFSATSAFHCASGTRLWLAIW</sequence>
<organism evidence="1 2">
    <name type="scientific">Auriscalpium vulgare</name>
    <dbReference type="NCBI Taxonomy" id="40419"/>
    <lineage>
        <taxon>Eukaryota</taxon>
        <taxon>Fungi</taxon>
        <taxon>Dikarya</taxon>
        <taxon>Basidiomycota</taxon>
        <taxon>Agaricomycotina</taxon>
        <taxon>Agaricomycetes</taxon>
        <taxon>Russulales</taxon>
        <taxon>Auriscalpiaceae</taxon>
        <taxon>Auriscalpium</taxon>
    </lineage>
</organism>
<name>A0ACB8R5U1_9AGAM</name>
<gene>
    <name evidence="1" type="ORF">FA95DRAFT_1122810</name>
</gene>
<evidence type="ECO:0000313" key="2">
    <source>
        <dbReference type="Proteomes" id="UP000814033"/>
    </source>
</evidence>
<dbReference type="EMBL" id="MU276385">
    <property type="protein sequence ID" value="KAI0038941.1"/>
    <property type="molecule type" value="Genomic_DNA"/>
</dbReference>